<keyword evidence="2" id="KW-0732">Signal</keyword>
<feature type="compositionally biased region" description="Basic and acidic residues" evidence="1">
    <location>
        <begin position="235"/>
        <end position="244"/>
    </location>
</feature>
<dbReference type="AlphaFoldDB" id="A0A8H4IN73"/>
<dbReference type="PANTHER" id="PTHR38847">
    <property type="match status" value="1"/>
</dbReference>
<dbReference type="Proteomes" id="UP000572817">
    <property type="component" value="Unassembled WGS sequence"/>
</dbReference>
<comment type="caution">
    <text evidence="3">The sequence shown here is derived from an EMBL/GenBank/DDBJ whole genome shotgun (WGS) entry which is preliminary data.</text>
</comment>
<keyword evidence="4" id="KW-1185">Reference proteome</keyword>
<feature type="compositionally biased region" description="Basic and acidic residues" evidence="1">
    <location>
        <begin position="252"/>
        <end position="261"/>
    </location>
</feature>
<dbReference type="OrthoDB" id="152248at2759"/>
<proteinExistence type="predicted"/>
<feature type="chain" id="PRO_5034587895" description="Secreted protein" evidence="2">
    <location>
        <begin position="18"/>
        <end position="296"/>
    </location>
</feature>
<organism evidence="3 4">
    <name type="scientific">Botryosphaeria dothidea</name>
    <dbReference type="NCBI Taxonomy" id="55169"/>
    <lineage>
        <taxon>Eukaryota</taxon>
        <taxon>Fungi</taxon>
        <taxon>Dikarya</taxon>
        <taxon>Ascomycota</taxon>
        <taxon>Pezizomycotina</taxon>
        <taxon>Dothideomycetes</taxon>
        <taxon>Dothideomycetes incertae sedis</taxon>
        <taxon>Botryosphaeriales</taxon>
        <taxon>Botryosphaeriaceae</taxon>
        <taxon>Botryosphaeria</taxon>
    </lineage>
</organism>
<accession>A0A8H4IN73</accession>
<evidence type="ECO:0008006" key="5">
    <source>
        <dbReference type="Google" id="ProtNLM"/>
    </source>
</evidence>
<feature type="region of interest" description="Disordered" evidence="1">
    <location>
        <begin position="224"/>
        <end position="296"/>
    </location>
</feature>
<sequence length="296" mass="31851">MLVSLFTGLTAASIALAGPVVHQPRGFKSGEMGGTESGGHKGAGSAGDWLQVTSVEYSGNGCPEGTLTGQFCPESTSFNVTISDLKAELEDNKPDDVAYCYVKIGLRTSASKQVNVLRGEFSGHVKLESEGMTAYEKNTYSFSKNKGEHEMRWDFKGPTDLDTVFTNDIKTTFLSPCGGDFELILDNILELRRGDKAKQDDNGYIEISKLTGNLGHALVLEEKDCEKSDDEDSGKDDSGSDDYGKSSSYGKGGDDGKGSDDGKDDDDDDDDDDKDDESEPSYSSNGNGGNNDHYRE</sequence>
<evidence type="ECO:0000313" key="4">
    <source>
        <dbReference type="Proteomes" id="UP000572817"/>
    </source>
</evidence>
<gene>
    <name evidence="3" type="ORF">GTA08_BOTSDO08194</name>
</gene>
<dbReference type="PANTHER" id="PTHR38847:SF1">
    <property type="entry name" value="PSEUDOURIDINE SYNTHASE RSUA_RLUA-LIKE DOMAIN-CONTAINING PROTEIN"/>
    <property type="match status" value="1"/>
</dbReference>
<protein>
    <recommendedName>
        <fullName evidence="5">Secreted protein</fullName>
    </recommendedName>
</protein>
<feature type="compositionally biased region" description="Acidic residues" evidence="1">
    <location>
        <begin position="262"/>
        <end position="279"/>
    </location>
</feature>
<reference evidence="3" key="1">
    <citation type="submission" date="2020-04" db="EMBL/GenBank/DDBJ databases">
        <title>Genome Assembly and Annotation of Botryosphaeria dothidea sdau 11-99, a Latent Pathogen of Apple Fruit Ring Rot in China.</title>
        <authorList>
            <person name="Yu C."/>
            <person name="Diao Y."/>
            <person name="Lu Q."/>
            <person name="Zhao J."/>
            <person name="Cui S."/>
            <person name="Peng C."/>
            <person name="He B."/>
            <person name="Liu H."/>
        </authorList>
    </citation>
    <scope>NUCLEOTIDE SEQUENCE [LARGE SCALE GENOMIC DNA]</scope>
    <source>
        <strain evidence="3">Sdau11-99</strain>
    </source>
</reference>
<dbReference type="Pfam" id="PF14273">
    <property type="entry name" value="DUF4360"/>
    <property type="match status" value="1"/>
</dbReference>
<name>A0A8H4IN73_9PEZI</name>
<evidence type="ECO:0000256" key="1">
    <source>
        <dbReference type="SAM" id="MobiDB-lite"/>
    </source>
</evidence>
<feature type="signal peptide" evidence="2">
    <location>
        <begin position="1"/>
        <end position="17"/>
    </location>
</feature>
<evidence type="ECO:0000256" key="2">
    <source>
        <dbReference type="SAM" id="SignalP"/>
    </source>
</evidence>
<evidence type="ECO:0000313" key="3">
    <source>
        <dbReference type="EMBL" id="KAF4304230.1"/>
    </source>
</evidence>
<dbReference type="InterPro" id="IPR025649">
    <property type="entry name" value="DUF4360"/>
</dbReference>
<dbReference type="EMBL" id="WWBZ02000051">
    <property type="protein sequence ID" value="KAF4304230.1"/>
    <property type="molecule type" value="Genomic_DNA"/>
</dbReference>